<dbReference type="GO" id="GO:0045329">
    <property type="term" value="P:carnitine biosynthetic process"/>
    <property type="evidence" value="ECO:0007669"/>
    <property type="project" value="UniProtKB-KW"/>
</dbReference>
<dbReference type="InterPro" id="IPR042098">
    <property type="entry name" value="TauD-like_sf"/>
</dbReference>
<reference evidence="11" key="1">
    <citation type="submission" date="2022-11" db="UniProtKB">
        <authorList>
            <consortium name="WormBaseParasite"/>
        </authorList>
    </citation>
    <scope>IDENTIFICATION</scope>
</reference>
<comment type="pathway">
    <text evidence="2">Amine and polyamine biosynthesis; carnitine biosynthesis.</text>
</comment>
<evidence type="ECO:0000256" key="6">
    <source>
        <dbReference type="ARBA" id="ARBA00022964"/>
    </source>
</evidence>
<evidence type="ECO:0000256" key="1">
    <source>
        <dbReference type="ARBA" id="ARBA00001954"/>
    </source>
</evidence>
<dbReference type="Pfam" id="PF02668">
    <property type="entry name" value="TauD"/>
    <property type="match status" value="1"/>
</dbReference>
<keyword evidence="8" id="KW-0408">Iron</keyword>
<evidence type="ECO:0000256" key="5">
    <source>
        <dbReference type="ARBA" id="ARBA00022873"/>
    </source>
</evidence>
<dbReference type="GO" id="GO:0046872">
    <property type="term" value="F:metal ion binding"/>
    <property type="evidence" value="ECO:0007669"/>
    <property type="project" value="UniProtKB-KW"/>
</dbReference>
<evidence type="ECO:0000259" key="9">
    <source>
        <dbReference type="Pfam" id="PF02668"/>
    </source>
</evidence>
<dbReference type="AlphaFoldDB" id="A0A914H2Z9"/>
<keyword evidence="4" id="KW-0479">Metal-binding</keyword>
<keyword evidence="5" id="KW-0124">Carnitine biosynthesis</keyword>
<comment type="similarity">
    <text evidence="3">Belongs to the gamma-BBH/TMLD family.</text>
</comment>
<sequence length="422" mass="48841">MRFSAERQIRAFSNLVPQRSIAVTFKDGSDGLFPYVWLRDCSLDSKTYTITPAMKGRLHFMRNFDVNVQPLDISLDKNGNCLIIKWPENVISRYEQKWLKSRCPANEKVRLLRRKFYLGLECVRNWNRKQIEGRNFRFSCEEFLNNDRVLHDFLLTVCTDGIALLEGTEQNPNNSQLFEKIVQRIGFLQRNHFGEIFEVIPKANASNMAYAGAEELPYHTDFPSLSDPPQLQMLHMANRAECGGGLSMFVDGFHIAQLMAQKYPEHFQLLSTIPLEFVEEGFDVHKLMDGSEERFDYDLVARHKTIKLDGHRVVQIQFGNVMRSWFIDVGDPLLIQRIYDALKMFTELCYAPENQLIFPLKSGDSVLWANTRLLHARTGYAVVGEAARERRVIGCYFGWDAVKSRVRMLRDVLKLAPNQNTL</sequence>
<evidence type="ECO:0000256" key="3">
    <source>
        <dbReference type="ARBA" id="ARBA00008654"/>
    </source>
</evidence>
<evidence type="ECO:0000256" key="7">
    <source>
        <dbReference type="ARBA" id="ARBA00023002"/>
    </source>
</evidence>
<accession>A0A914H2Z9</accession>
<dbReference type="PANTHER" id="PTHR10696">
    <property type="entry name" value="GAMMA-BUTYROBETAINE HYDROXYLASE-RELATED"/>
    <property type="match status" value="1"/>
</dbReference>
<dbReference type="GO" id="GO:0051213">
    <property type="term" value="F:dioxygenase activity"/>
    <property type="evidence" value="ECO:0007669"/>
    <property type="project" value="UniProtKB-KW"/>
</dbReference>
<dbReference type="Gene3D" id="3.60.130.10">
    <property type="entry name" value="Clavaminate synthase-like"/>
    <property type="match status" value="1"/>
</dbReference>
<dbReference type="Gene3D" id="3.30.2020.30">
    <property type="match status" value="1"/>
</dbReference>
<keyword evidence="6" id="KW-0223">Dioxygenase</keyword>
<dbReference type="SUPFAM" id="SSF51197">
    <property type="entry name" value="Clavaminate synthase-like"/>
    <property type="match status" value="1"/>
</dbReference>
<comment type="cofactor">
    <cofactor evidence="1">
        <name>Fe(2+)</name>
        <dbReference type="ChEBI" id="CHEBI:29033"/>
    </cofactor>
</comment>
<name>A0A914H2Z9_GLORO</name>
<evidence type="ECO:0000313" key="10">
    <source>
        <dbReference type="Proteomes" id="UP000887572"/>
    </source>
</evidence>
<keyword evidence="10" id="KW-1185">Reference proteome</keyword>
<dbReference type="WBParaSite" id="Gr19_v10_g1318.t1">
    <property type="protein sequence ID" value="Gr19_v10_g1318.t1"/>
    <property type="gene ID" value="Gr19_v10_g1318"/>
</dbReference>
<evidence type="ECO:0000256" key="8">
    <source>
        <dbReference type="ARBA" id="ARBA00023004"/>
    </source>
</evidence>
<dbReference type="InterPro" id="IPR050411">
    <property type="entry name" value="AlphaKG_dependent_hydroxylases"/>
</dbReference>
<organism evidence="10 11">
    <name type="scientific">Globodera rostochiensis</name>
    <name type="common">Golden nematode worm</name>
    <name type="synonym">Heterodera rostochiensis</name>
    <dbReference type="NCBI Taxonomy" id="31243"/>
    <lineage>
        <taxon>Eukaryota</taxon>
        <taxon>Metazoa</taxon>
        <taxon>Ecdysozoa</taxon>
        <taxon>Nematoda</taxon>
        <taxon>Chromadorea</taxon>
        <taxon>Rhabditida</taxon>
        <taxon>Tylenchina</taxon>
        <taxon>Tylenchomorpha</taxon>
        <taxon>Tylenchoidea</taxon>
        <taxon>Heteroderidae</taxon>
        <taxon>Heteroderinae</taxon>
        <taxon>Globodera</taxon>
    </lineage>
</organism>
<protein>
    <submittedName>
        <fullName evidence="11">TauD/TfdA-like domain-containing protein</fullName>
    </submittedName>
</protein>
<dbReference type="InterPro" id="IPR003819">
    <property type="entry name" value="TauD/TfdA-like"/>
</dbReference>
<dbReference type="PANTHER" id="PTHR10696:SF33">
    <property type="entry name" value="GAMMA-BUTYROBETAINE DIOXYGENASE"/>
    <property type="match status" value="1"/>
</dbReference>
<keyword evidence="7" id="KW-0560">Oxidoreductase</keyword>
<dbReference type="GO" id="GO:0005739">
    <property type="term" value="C:mitochondrion"/>
    <property type="evidence" value="ECO:0007669"/>
    <property type="project" value="TreeGrafter"/>
</dbReference>
<proteinExistence type="inferred from homology"/>
<dbReference type="InterPro" id="IPR038492">
    <property type="entry name" value="GBBH-like_N_sf"/>
</dbReference>
<evidence type="ECO:0000256" key="2">
    <source>
        <dbReference type="ARBA" id="ARBA00005022"/>
    </source>
</evidence>
<dbReference type="Proteomes" id="UP000887572">
    <property type="component" value="Unplaced"/>
</dbReference>
<evidence type="ECO:0000313" key="11">
    <source>
        <dbReference type="WBParaSite" id="Gr19_v10_g1318.t1"/>
    </source>
</evidence>
<feature type="domain" description="TauD/TfdA-like" evidence="9">
    <location>
        <begin position="137"/>
        <end position="396"/>
    </location>
</feature>
<evidence type="ECO:0000256" key="4">
    <source>
        <dbReference type="ARBA" id="ARBA00022723"/>
    </source>
</evidence>